<keyword evidence="8 15" id="KW-0347">Helicase</keyword>
<dbReference type="InterPro" id="IPR014000">
    <property type="entry name" value="PPV_DNA_helicase_E1_N"/>
</dbReference>
<dbReference type="EC" id="5.6.2.4" evidence="15 16"/>
<evidence type="ECO:0000256" key="11">
    <source>
        <dbReference type="ARBA" id="ARBA00023235"/>
    </source>
</evidence>
<evidence type="ECO:0000256" key="14">
    <source>
        <dbReference type="ARBA" id="ARBA00093297"/>
    </source>
</evidence>
<dbReference type="GO" id="GO:0005524">
    <property type="term" value="F:ATP binding"/>
    <property type="evidence" value="ECO:0007669"/>
    <property type="project" value="UniProtKB-UniRule"/>
</dbReference>
<feature type="modified residue" description="Phosphoserine; by host" evidence="15">
    <location>
        <position position="93"/>
    </location>
</feature>
<evidence type="ECO:0000256" key="7">
    <source>
        <dbReference type="ARBA" id="ARBA00022801"/>
    </source>
</evidence>
<dbReference type="PROSITE" id="PS51206">
    <property type="entry name" value="SF3_HELICASE_1"/>
    <property type="match status" value="1"/>
</dbReference>
<gene>
    <name evidence="15 19" type="primary">E1</name>
</gene>
<keyword evidence="15" id="KW-0832">Ubl conjugation</keyword>
<organism evidence="19 20">
    <name type="scientific">Leopardus wiedii papillomavirus type 1</name>
    <dbReference type="NCBI Taxonomy" id="2495531"/>
    <lineage>
        <taxon>Viruses</taxon>
        <taxon>Monodnaviria</taxon>
        <taxon>Shotokuvirae</taxon>
        <taxon>Cossaviricota</taxon>
        <taxon>Papovaviricetes</taxon>
        <taxon>Zurhausenvirales</taxon>
        <taxon>Papillomaviridae</taxon>
    </lineage>
</organism>
<dbReference type="Gene3D" id="3.40.1310.10">
    <property type="match status" value="1"/>
</dbReference>
<keyword evidence="15" id="KW-1017">Isopeptide bond</keyword>
<comment type="PTM">
    <text evidence="15">Sumoylated.</text>
</comment>
<protein>
    <recommendedName>
        <fullName evidence="15 16">Replication protein E1</fullName>
        <ecNumber evidence="15 16">5.6.2.4</ecNumber>
    </recommendedName>
    <alternativeName>
        <fullName evidence="15">ATP-dependent helicase E1</fullName>
    </alternativeName>
    <alternativeName>
        <fullName evidence="15">DNA 3'-5' helicase E1</fullName>
    </alternativeName>
</protein>
<feature type="domain" description="SF3 helicase" evidence="18">
    <location>
        <begin position="408"/>
        <end position="558"/>
    </location>
</feature>
<dbReference type="Pfam" id="PF00524">
    <property type="entry name" value="PPV_E1_N"/>
    <property type="match status" value="1"/>
</dbReference>
<accession>A0A3Q8UB93</accession>
<dbReference type="InterPro" id="IPR014015">
    <property type="entry name" value="Helicase_SF3_DNA-vir"/>
</dbReference>
<dbReference type="InterPro" id="IPR001177">
    <property type="entry name" value="PPV_DNA_helicase_E1_C"/>
</dbReference>
<dbReference type="Pfam" id="PF20450">
    <property type="entry name" value="PPV_E1_DBD"/>
    <property type="match status" value="1"/>
</dbReference>
<feature type="short sequence motif" description="Nuclear localization signal" evidence="15">
    <location>
        <begin position="78"/>
        <end position="80"/>
    </location>
</feature>
<dbReference type="GO" id="GO:0003677">
    <property type="term" value="F:DNA binding"/>
    <property type="evidence" value="ECO:0007669"/>
    <property type="project" value="UniProtKB-UniRule"/>
</dbReference>
<dbReference type="InterPro" id="IPR046935">
    <property type="entry name" value="PPV_E1_DBD_sf"/>
</dbReference>
<evidence type="ECO:0000313" key="19">
    <source>
        <dbReference type="EMBL" id="AZL94139.1"/>
    </source>
</evidence>
<evidence type="ECO:0000256" key="15">
    <source>
        <dbReference type="HAMAP-Rule" id="MF_04000"/>
    </source>
</evidence>
<reference evidence="19" key="1">
    <citation type="submission" date="2018-09" db="EMBL/GenBank/DDBJ databases">
        <title>Complete genome of LwPV1, a novel papillomavirus species in the Costa Rica tree ocelot Leopardus wiedii.</title>
        <authorList>
            <person name="Alberti A."/>
            <person name="Doltz G."/>
            <person name="Lecis R."/>
        </authorList>
    </citation>
    <scope>NUCLEOTIDE SEQUENCE</scope>
</reference>
<feature type="cross-link" description="Glycyl lysine isopeptide (Lys-Gly) (interchain with G-Cter in SUMO)" evidence="15">
    <location>
        <position position="515"/>
    </location>
</feature>
<comment type="PTM">
    <text evidence="15">Phosphorylated.</text>
</comment>
<dbReference type="PIRSF" id="PIRSF003383">
    <property type="entry name" value="Rep_E1_papillomaV"/>
    <property type="match status" value="1"/>
</dbReference>
<evidence type="ECO:0000256" key="8">
    <source>
        <dbReference type="ARBA" id="ARBA00022806"/>
    </source>
</evidence>
<keyword evidence="7 15" id="KW-0378">Hydrolase</keyword>
<feature type="region of interest" description="Disordered" evidence="17">
    <location>
        <begin position="582"/>
        <end position="606"/>
    </location>
</feature>
<comment type="function">
    <text evidence="14 15">ATP-dependent DNA 3'-5' helicase required for initiation of viral DNA replication. It forms a complex with the viral E2 protein. The E1-E2 complex binds to the replication origin which contains binding sites for both proteins. During the initial step, a dimer of E1 interacts with a dimer of protein E2 leading to a complex that binds the viral origin of replication with high specificity. Then, a second dimer of E1 displaces the E2 dimer in an ATP-dependent manner to form the E1 tetramer. Following this, two E1 monomers are added to each half of the site, which results in the formation of two E1 trimers on the viral ori. Subsequently, two hexamers will be created. The double hexamer acts as a bi-directional helicase machinery and unwinds the viral DNA and then recruits the host DNA polymerase to start replication.</text>
</comment>
<dbReference type="Proteomes" id="UP001229235">
    <property type="component" value="Segment"/>
</dbReference>
<keyword evidence="5 15" id="KW-0235">DNA replication</keyword>
<name>A0A3Q8UB93_9PAPI</name>
<dbReference type="GO" id="GO:0042025">
    <property type="term" value="C:host cell nucleus"/>
    <property type="evidence" value="ECO:0007669"/>
    <property type="project" value="UniProtKB-SubCell"/>
</dbReference>
<comment type="function">
    <text evidence="16">ATP-dependent DNA helicase required for initiation of viral DNA replication. It forms a complex with the viral E2 protein. The E1-E2 complex binds to the replication origin which contains binding sites for both proteins.</text>
</comment>
<dbReference type="EMBL" id="MH910493">
    <property type="protein sequence ID" value="AZL94139.1"/>
    <property type="molecule type" value="Genomic_DNA"/>
</dbReference>
<feature type="binding site" evidence="15">
    <location>
        <begin position="434"/>
        <end position="441"/>
    </location>
    <ligand>
        <name>ATP</name>
        <dbReference type="ChEBI" id="CHEBI:30616"/>
    </ligand>
</feature>
<dbReference type="SUPFAM" id="SSF55464">
    <property type="entry name" value="Origin of replication-binding domain, RBD-like"/>
    <property type="match status" value="1"/>
</dbReference>
<comment type="subunit">
    <text evidence="15">Can form hexamers. Interacts with E2 protein; this interaction increases E1 DNA binding specificity. Interacts with host DNA polymerase subunit POLA2. Interacts with host single stranded DNA-binding protein RPA1. Interacts with host TOP1; this interaction stimulates the enzymatic activity of TOP1.</text>
</comment>
<dbReference type="HAMAP" id="MF_04000">
    <property type="entry name" value="PPV_E1"/>
    <property type="match status" value="1"/>
</dbReference>
<sequence length="606" mass="68895">MAAKKGTECEDLSDWVLLEADCSDVDENENVEDECDNVASDLSDLVDNASITESQGLSLQLFRLQEQSESDEQLHRLKRKYLRSPDKAVLSLSPRLETVRISPKSKKKAKKQLFADDSGIDLQHEVDDIVTQGPSQSQVAGNGSAEGGGGKNGAEALLLSNNKRAYMLGKFKSAFGLSFLDLVRTFQSNRTCSLDWVLAAFFVHPDRLEACKLLFQDHCTYVFFSEIGAVSLWLLCFKNQKSRETLWKLCEKLFNCKKEQLLSEPPRTRSTAAALYWVKKGSTNNAFTFGLLPEWISKLTLLNHQLGALKPFDLSTMIQWAYDNELTDECEIAYKYASLAETDDNAAAFLNSNSQAKHVKDCATMCRYYRKAEMQQTSMSRWIYLRGQHLEDTGGWKQIALFLRHQDIEFITFLSDFKKFLKGIPKKNCLVLWGPPNTGKSWFCMSLLKFLRGKVISYVNSQSQFWLQPLTDAKIGLLDDATSPCWKYIDTYLRNVLDGNPVSIDCKHKAPIQIKCPPLLVTTNVDVMGEENLKYLHSRISAYRFATPFPFDENGNPGFDLNDENWASFFKRFWQRLDLSDQEDEADDGESQQSFRASARRTTESL</sequence>
<keyword evidence="4 15" id="KW-1048">Host nucleus</keyword>
<comment type="catalytic activity">
    <reaction evidence="12 15">
        <text>Couples ATP hydrolysis with the unwinding of duplex DNA by translocating in the 3'-5' direction.</text>
        <dbReference type="EC" id="5.6.2.4"/>
    </reaction>
</comment>
<dbReference type="InterPro" id="IPR037102">
    <property type="entry name" value="Znf_lg_T-Ag_D1_dom_sf"/>
</dbReference>
<evidence type="ECO:0000256" key="2">
    <source>
        <dbReference type="ARBA" id="ARBA00022518"/>
    </source>
</evidence>
<evidence type="ECO:0000256" key="10">
    <source>
        <dbReference type="ARBA" id="ARBA00023125"/>
    </source>
</evidence>
<evidence type="ECO:0000256" key="6">
    <source>
        <dbReference type="ARBA" id="ARBA00022741"/>
    </source>
</evidence>
<comment type="similarity">
    <text evidence="15 16">Belongs to the papillomaviridae E1 protein family.</text>
</comment>
<dbReference type="GO" id="GO:0043138">
    <property type="term" value="F:3'-5' DNA helicase activity"/>
    <property type="evidence" value="ECO:0007669"/>
    <property type="project" value="UniProtKB-UniRule"/>
</dbReference>
<dbReference type="GO" id="GO:0006260">
    <property type="term" value="P:DNA replication"/>
    <property type="evidence" value="ECO:0007669"/>
    <property type="project" value="UniProtKB-UniRule"/>
</dbReference>
<evidence type="ECO:0000256" key="1">
    <source>
        <dbReference type="ARBA" id="ARBA00004147"/>
    </source>
</evidence>
<comment type="subcellular location">
    <subcellularLocation>
        <location evidence="1 15">Host nucleus</location>
    </subcellularLocation>
</comment>
<keyword evidence="9 15" id="KW-0067">ATP-binding</keyword>
<keyword evidence="11 15" id="KW-0413">Isomerase</keyword>
<keyword evidence="10 15" id="KW-0238">DNA-binding</keyword>
<dbReference type="Gene3D" id="1.10.10.510">
    <property type="entry name" value="Zinc finger, large T-antigen D1 domain"/>
    <property type="match status" value="1"/>
</dbReference>
<evidence type="ECO:0000256" key="5">
    <source>
        <dbReference type="ARBA" id="ARBA00022705"/>
    </source>
</evidence>
<comment type="catalytic activity">
    <reaction evidence="13 15 16">
        <text>ATP + H2O = ADP + phosphate + H(+)</text>
        <dbReference type="Rhea" id="RHEA:13065"/>
        <dbReference type="ChEBI" id="CHEBI:15377"/>
        <dbReference type="ChEBI" id="CHEBI:15378"/>
        <dbReference type="ChEBI" id="CHEBI:30616"/>
        <dbReference type="ChEBI" id="CHEBI:43474"/>
        <dbReference type="ChEBI" id="CHEBI:456216"/>
        <dbReference type="EC" id="5.6.2.4"/>
    </reaction>
</comment>
<dbReference type="InterPro" id="IPR027417">
    <property type="entry name" value="P-loop_NTPase"/>
</dbReference>
<dbReference type="SUPFAM" id="SSF52540">
    <property type="entry name" value="P-loop containing nucleoside triphosphate hydrolases"/>
    <property type="match status" value="1"/>
</dbReference>
<feature type="modified residue" description="Phosphoserine; by host" evidence="15">
    <location>
        <position position="84"/>
    </location>
</feature>
<evidence type="ECO:0000256" key="12">
    <source>
        <dbReference type="ARBA" id="ARBA00034617"/>
    </source>
</evidence>
<evidence type="ECO:0000256" key="13">
    <source>
        <dbReference type="ARBA" id="ARBA00048988"/>
    </source>
</evidence>
<proteinExistence type="inferred from homology"/>
<keyword evidence="6 15" id="KW-0547">Nucleotide-binding</keyword>
<evidence type="ECO:0000256" key="3">
    <source>
        <dbReference type="ARBA" id="ARBA00022553"/>
    </source>
</evidence>
<evidence type="ECO:0000256" key="9">
    <source>
        <dbReference type="ARBA" id="ARBA00022840"/>
    </source>
</evidence>
<feature type="short sequence motif" description="Nuclear export signal" evidence="15">
    <location>
        <begin position="92"/>
        <end position="101"/>
    </location>
</feature>
<keyword evidence="2 15" id="KW-0244">Early protein</keyword>
<dbReference type="GO" id="GO:0016887">
    <property type="term" value="F:ATP hydrolysis activity"/>
    <property type="evidence" value="ECO:0007669"/>
    <property type="project" value="RHEA"/>
</dbReference>
<evidence type="ECO:0000259" key="18">
    <source>
        <dbReference type="PROSITE" id="PS51206"/>
    </source>
</evidence>
<comment type="caution">
    <text evidence="15">Lacks conserved residue(s) required for the propagation of feature annotation.</text>
</comment>
<evidence type="ECO:0000256" key="17">
    <source>
        <dbReference type="SAM" id="MobiDB-lite"/>
    </source>
</evidence>
<evidence type="ECO:0000256" key="4">
    <source>
        <dbReference type="ARBA" id="ARBA00022562"/>
    </source>
</evidence>
<evidence type="ECO:0000256" key="16">
    <source>
        <dbReference type="PIRNR" id="PIRNR003383"/>
    </source>
</evidence>
<dbReference type="InterPro" id="IPR016393">
    <property type="entry name" value="Rep_E1_papillomaV"/>
</dbReference>
<dbReference type="InterPro" id="IPR046832">
    <property type="entry name" value="PPV_E1_DBD"/>
</dbReference>
<dbReference type="Pfam" id="PF00519">
    <property type="entry name" value="PPV_E1_C"/>
    <property type="match status" value="1"/>
</dbReference>
<keyword evidence="3 15" id="KW-0597">Phosphoprotein</keyword>
<evidence type="ECO:0000313" key="20">
    <source>
        <dbReference type="Proteomes" id="UP001229235"/>
    </source>
</evidence>
<dbReference type="Gene3D" id="3.40.50.300">
    <property type="entry name" value="P-loop containing nucleotide triphosphate hydrolases"/>
    <property type="match status" value="1"/>
</dbReference>